<proteinExistence type="predicted"/>
<gene>
    <name evidence="1" type="ORF">QBC46DRAFT_217329</name>
</gene>
<reference evidence="2" key="1">
    <citation type="journal article" date="2023" name="Mol. Phylogenet. Evol.">
        <title>Genome-scale phylogeny and comparative genomics of the fungal order Sordariales.</title>
        <authorList>
            <person name="Hensen N."/>
            <person name="Bonometti L."/>
            <person name="Westerberg I."/>
            <person name="Brannstrom I.O."/>
            <person name="Guillou S."/>
            <person name="Cros-Aarteil S."/>
            <person name="Calhoun S."/>
            <person name="Haridas S."/>
            <person name="Kuo A."/>
            <person name="Mondo S."/>
            <person name="Pangilinan J."/>
            <person name="Riley R."/>
            <person name="LaButti K."/>
            <person name="Andreopoulos B."/>
            <person name="Lipzen A."/>
            <person name="Chen C."/>
            <person name="Yan M."/>
            <person name="Daum C."/>
            <person name="Ng V."/>
            <person name="Clum A."/>
            <person name="Steindorff A."/>
            <person name="Ohm R.A."/>
            <person name="Martin F."/>
            <person name="Silar P."/>
            <person name="Natvig D.O."/>
            <person name="Lalanne C."/>
            <person name="Gautier V."/>
            <person name="Ament-Velasquez S.L."/>
            <person name="Kruys A."/>
            <person name="Hutchinson M.I."/>
            <person name="Powell A.J."/>
            <person name="Barry K."/>
            <person name="Miller A.N."/>
            <person name="Grigoriev I.V."/>
            <person name="Debuchy R."/>
            <person name="Gladieux P."/>
            <person name="Hiltunen Thoren M."/>
            <person name="Johannesson H."/>
        </authorList>
    </citation>
    <scope>NUCLEOTIDE SEQUENCE [LARGE SCALE GENOMIC DNA]</scope>
    <source>
        <strain evidence="2">CBS 340.73</strain>
    </source>
</reference>
<keyword evidence="2" id="KW-1185">Reference proteome</keyword>
<name>A0AAN6MY34_9PEZI</name>
<accession>A0AAN6MY34</accession>
<sequence>TMSTTATVIYKSPKDWEPWKTEFRKRAEASGVWVFIDPEMDLEWPEKPVKPIF</sequence>
<protein>
    <submittedName>
        <fullName evidence="1">Uncharacterized protein</fullName>
    </submittedName>
</protein>
<feature type="non-terminal residue" evidence="1">
    <location>
        <position position="53"/>
    </location>
</feature>
<comment type="caution">
    <text evidence="1">The sequence shown here is derived from an EMBL/GenBank/DDBJ whole genome shotgun (WGS) entry which is preliminary data.</text>
</comment>
<dbReference type="AlphaFoldDB" id="A0AAN6MY34"/>
<evidence type="ECO:0000313" key="2">
    <source>
        <dbReference type="Proteomes" id="UP001303473"/>
    </source>
</evidence>
<dbReference type="EMBL" id="MU853946">
    <property type="protein sequence ID" value="KAK3935006.1"/>
    <property type="molecule type" value="Genomic_DNA"/>
</dbReference>
<feature type="non-terminal residue" evidence="1">
    <location>
        <position position="1"/>
    </location>
</feature>
<organism evidence="1 2">
    <name type="scientific">Diplogelasinospora grovesii</name>
    <dbReference type="NCBI Taxonomy" id="303347"/>
    <lineage>
        <taxon>Eukaryota</taxon>
        <taxon>Fungi</taxon>
        <taxon>Dikarya</taxon>
        <taxon>Ascomycota</taxon>
        <taxon>Pezizomycotina</taxon>
        <taxon>Sordariomycetes</taxon>
        <taxon>Sordariomycetidae</taxon>
        <taxon>Sordariales</taxon>
        <taxon>Diplogelasinosporaceae</taxon>
        <taxon>Diplogelasinospora</taxon>
    </lineage>
</organism>
<evidence type="ECO:0000313" key="1">
    <source>
        <dbReference type="EMBL" id="KAK3935006.1"/>
    </source>
</evidence>
<dbReference type="Proteomes" id="UP001303473">
    <property type="component" value="Unassembled WGS sequence"/>
</dbReference>